<evidence type="ECO:0000256" key="3">
    <source>
        <dbReference type="RuleBase" id="RU361235"/>
    </source>
</evidence>
<evidence type="ECO:0000313" key="7">
    <source>
        <dbReference type="EMBL" id="CCI10993.1"/>
    </source>
</evidence>
<dbReference type="InterPro" id="IPR019826">
    <property type="entry name" value="Carboxylesterase_B_AS"/>
</dbReference>
<dbReference type="Proteomes" id="UP000053237">
    <property type="component" value="Unassembled WGS sequence"/>
</dbReference>
<evidence type="ECO:0000256" key="2">
    <source>
        <dbReference type="ARBA" id="ARBA00022801"/>
    </source>
</evidence>
<dbReference type="STRING" id="65357.A0A024FV23"/>
<keyword evidence="5" id="KW-1133">Transmembrane helix</keyword>
<dbReference type="GO" id="GO:0016787">
    <property type="term" value="F:hydrolase activity"/>
    <property type="evidence" value="ECO:0007669"/>
    <property type="project" value="UniProtKB-KW"/>
</dbReference>
<dbReference type="ESTHER" id="9stra-a0a024fv23">
    <property type="family name" value="BD-FAE"/>
</dbReference>
<dbReference type="InterPro" id="IPR002018">
    <property type="entry name" value="CarbesteraseB"/>
</dbReference>
<reference evidence="7 8" key="1">
    <citation type="submission" date="2012-05" db="EMBL/GenBank/DDBJ databases">
        <title>Recombination and specialization in a pathogen metapopulation.</title>
        <authorList>
            <person name="Gardiner A."/>
            <person name="Kemen E."/>
            <person name="Schultz-Larsen T."/>
            <person name="MacLean D."/>
            <person name="Van Oosterhout C."/>
            <person name="Jones J.D.G."/>
        </authorList>
    </citation>
    <scope>NUCLEOTIDE SEQUENCE [LARGE SCALE GENOMIC DNA]</scope>
    <source>
        <strain evidence="7 8">Ac Nc2</strain>
    </source>
</reference>
<evidence type="ECO:0000259" key="6">
    <source>
        <dbReference type="Pfam" id="PF00135"/>
    </source>
</evidence>
<dbReference type="AlphaFoldDB" id="A0A024FV23"/>
<keyword evidence="8" id="KW-1185">Reference proteome</keyword>
<dbReference type="PROSITE" id="PS00122">
    <property type="entry name" value="CARBOXYLESTERASE_B_1"/>
    <property type="match status" value="1"/>
</dbReference>
<proteinExistence type="inferred from homology"/>
<feature type="domain" description="Carboxylesterase type B" evidence="6">
    <location>
        <begin position="183"/>
        <end position="285"/>
    </location>
</feature>
<name>A0A024FV23_9STRA</name>
<accession>A0A024FV23</accession>
<evidence type="ECO:0000256" key="5">
    <source>
        <dbReference type="SAM" id="Phobius"/>
    </source>
</evidence>
<keyword evidence="2 3" id="KW-0378">Hydrolase</keyword>
<evidence type="ECO:0000256" key="1">
    <source>
        <dbReference type="ARBA" id="ARBA00005964"/>
    </source>
</evidence>
<evidence type="ECO:0000256" key="4">
    <source>
        <dbReference type="SAM" id="MobiDB-lite"/>
    </source>
</evidence>
<dbReference type="InterPro" id="IPR050300">
    <property type="entry name" value="GDXG_lipolytic_enzyme"/>
</dbReference>
<evidence type="ECO:0000313" key="8">
    <source>
        <dbReference type="Proteomes" id="UP000053237"/>
    </source>
</evidence>
<dbReference type="OrthoDB" id="6495301at2759"/>
<dbReference type="EMBL" id="CAIX01000498">
    <property type="protein sequence ID" value="CCI10993.1"/>
    <property type="molecule type" value="Genomic_DNA"/>
</dbReference>
<dbReference type="SUPFAM" id="SSF53474">
    <property type="entry name" value="alpha/beta-Hydrolases"/>
    <property type="match status" value="1"/>
</dbReference>
<gene>
    <name evidence="7" type="ORF">BN9_121840</name>
</gene>
<feature type="region of interest" description="Disordered" evidence="4">
    <location>
        <begin position="158"/>
        <end position="178"/>
    </location>
</feature>
<protein>
    <recommendedName>
        <fullName evidence="3">Carboxylic ester hydrolase</fullName>
        <ecNumber evidence="3">3.1.1.-</ecNumber>
    </recommendedName>
</protein>
<feature type="transmembrane region" description="Helical" evidence="5">
    <location>
        <begin position="93"/>
        <end position="115"/>
    </location>
</feature>
<dbReference type="InParanoid" id="A0A024FV23"/>
<dbReference type="InterPro" id="IPR029058">
    <property type="entry name" value="AB_hydrolase_fold"/>
</dbReference>
<sequence length="524" mass="59061">MKSASKTGSSHLSSCCCNENCGSAIYTDSLPPRRSLSLQFSSNDGSQPVYQAKVPSNKTEVVEIVVEQSWLITKLSFQLLWALRMSSRWIICFLRLVFFVICLLPAFLKILHYLITSPHVYLNLIYGLEGRNLLDVYVVPTDDPVVHAASEAAVQKIRRKRSESTDPPPSQSTGQSKYASLPKHPVVVLFSGGAWIIGYKGWGALIGKVLSRYGVVVVTPDYRNFPQGTLPQMIDDVTLAMQWVFDNIQRFGGDPENVTVMGQSAGAHLAMCAMLERLEVQRMRAKTCTTAMLVSQSIQSDVSSGHRSPNRSVLHHCTTNVPKAVIRWELSQIRSFIGVSGAYNIGACLEPFHRHGFDKRLVERIMDHRSEHYSPTLRFQKLYNQQIVCLTSKECEMGIESDVEIEVSEVGEEIEPTLQLYFPPCFLFHGTKDKTVHWSSTKQLAQSLKSCGVMVETKYFRAKTHTDPIVEDPIVGDDFLLEFVMRILREHTRGGSVDAEGFLKPSERYYPAWLIRLARYLNPF</sequence>
<organism evidence="7 8">
    <name type="scientific">Albugo candida</name>
    <dbReference type="NCBI Taxonomy" id="65357"/>
    <lineage>
        <taxon>Eukaryota</taxon>
        <taxon>Sar</taxon>
        <taxon>Stramenopiles</taxon>
        <taxon>Oomycota</taxon>
        <taxon>Peronosporomycetes</taxon>
        <taxon>Albuginales</taxon>
        <taxon>Albuginaceae</taxon>
        <taxon>Albugo</taxon>
    </lineage>
</organism>
<dbReference type="Gene3D" id="3.40.50.1820">
    <property type="entry name" value="alpha/beta hydrolase"/>
    <property type="match status" value="1"/>
</dbReference>
<dbReference type="PANTHER" id="PTHR48081">
    <property type="entry name" value="AB HYDROLASE SUPERFAMILY PROTEIN C4A8.06C"/>
    <property type="match status" value="1"/>
</dbReference>
<dbReference type="Pfam" id="PF00135">
    <property type="entry name" value="COesterase"/>
    <property type="match status" value="1"/>
</dbReference>
<keyword evidence="5" id="KW-0812">Transmembrane</keyword>
<dbReference type="PANTHER" id="PTHR48081:SF33">
    <property type="entry name" value="KYNURENINE FORMAMIDASE"/>
    <property type="match status" value="1"/>
</dbReference>
<keyword evidence="5" id="KW-0472">Membrane</keyword>
<comment type="caution">
    <text evidence="7">The sequence shown here is derived from an EMBL/GenBank/DDBJ whole genome shotgun (WGS) entry which is preliminary data.</text>
</comment>
<dbReference type="EC" id="3.1.1.-" evidence="3"/>
<comment type="similarity">
    <text evidence="1 3">Belongs to the type-B carboxylesterase/lipase family.</text>
</comment>